<dbReference type="EMBL" id="KN823091">
    <property type="protein sequence ID" value="KIO23192.1"/>
    <property type="molecule type" value="Genomic_DNA"/>
</dbReference>
<proteinExistence type="predicted"/>
<evidence type="ECO:0000313" key="2">
    <source>
        <dbReference type="Proteomes" id="UP000054248"/>
    </source>
</evidence>
<evidence type="ECO:0000313" key="1">
    <source>
        <dbReference type="EMBL" id="KIO23192.1"/>
    </source>
</evidence>
<sequence>MTKEACYHWGSASSPMGRLDHDPIPVLPSSKVLNVIYEDLNAEEILKTVRSWFPVYLNHRDRGGLRKPPDLEITAHTLNRSVLLLE</sequence>
<protein>
    <submittedName>
        <fullName evidence="1">Uncharacterized protein</fullName>
    </submittedName>
</protein>
<gene>
    <name evidence="1" type="ORF">M407DRAFT_27341</name>
</gene>
<dbReference type="AlphaFoldDB" id="A0A0C3LP36"/>
<dbReference type="HOGENOM" id="CLU_2499527_0_0_1"/>
<dbReference type="Proteomes" id="UP000054248">
    <property type="component" value="Unassembled WGS sequence"/>
</dbReference>
<accession>A0A0C3LP36</accession>
<reference evidence="2" key="2">
    <citation type="submission" date="2015-01" db="EMBL/GenBank/DDBJ databases">
        <title>Evolutionary Origins and Diversification of the Mycorrhizal Mutualists.</title>
        <authorList>
            <consortium name="DOE Joint Genome Institute"/>
            <consortium name="Mycorrhizal Genomics Consortium"/>
            <person name="Kohler A."/>
            <person name="Kuo A."/>
            <person name="Nagy L.G."/>
            <person name="Floudas D."/>
            <person name="Copeland A."/>
            <person name="Barry K.W."/>
            <person name="Cichocki N."/>
            <person name="Veneault-Fourrey C."/>
            <person name="LaButti K."/>
            <person name="Lindquist E.A."/>
            <person name="Lipzen A."/>
            <person name="Lundell T."/>
            <person name="Morin E."/>
            <person name="Murat C."/>
            <person name="Riley R."/>
            <person name="Ohm R."/>
            <person name="Sun H."/>
            <person name="Tunlid A."/>
            <person name="Henrissat B."/>
            <person name="Grigoriev I.V."/>
            <person name="Hibbett D.S."/>
            <person name="Martin F."/>
        </authorList>
    </citation>
    <scope>NUCLEOTIDE SEQUENCE [LARGE SCALE GENOMIC DNA]</scope>
    <source>
        <strain evidence="2">MUT 4182</strain>
    </source>
</reference>
<reference evidence="1 2" key="1">
    <citation type="submission" date="2014-04" db="EMBL/GenBank/DDBJ databases">
        <authorList>
            <consortium name="DOE Joint Genome Institute"/>
            <person name="Kuo A."/>
            <person name="Girlanda M."/>
            <person name="Perotto S."/>
            <person name="Kohler A."/>
            <person name="Nagy L.G."/>
            <person name="Floudas D."/>
            <person name="Copeland A."/>
            <person name="Barry K.W."/>
            <person name="Cichocki N."/>
            <person name="Veneault-Fourrey C."/>
            <person name="LaButti K."/>
            <person name="Lindquist E.A."/>
            <person name="Lipzen A."/>
            <person name="Lundell T."/>
            <person name="Morin E."/>
            <person name="Murat C."/>
            <person name="Sun H."/>
            <person name="Tunlid A."/>
            <person name="Henrissat B."/>
            <person name="Grigoriev I.V."/>
            <person name="Hibbett D.S."/>
            <person name="Martin F."/>
            <person name="Nordberg H.P."/>
            <person name="Cantor M.N."/>
            <person name="Hua S.X."/>
        </authorList>
    </citation>
    <scope>NUCLEOTIDE SEQUENCE [LARGE SCALE GENOMIC DNA]</scope>
    <source>
        <strain evidence="1 2">MUT 4182</strain>
    </source>
</reference>
<name>A0A0C3LP36_9AGAM</name>
<keyword evidence="2" id="KW-1185">Reference proteome</keyword>
<organism evidence="1 2">
    <name type="scientific">Tulasnella calospora MUT 4182</name>
    <dbReference type="NCBI Taxonomy" id="1051891"/>
    <lineage>
        <taxon>Eukaryota</taxon>
        <taxon>Fungi</taxon>
        <taxon>Dikarya</taxon>
        <taxon>Basidiomycota</taxon>
        <taxon>Agaricomycotina</taxon>
        <taxon>Agaricomycetes</taxon>
        <taxon>Cantharellales</taxon>
        <taxon>Tulasnellaceae</taxon>
        <taxon>Tulasnella</taxon>
    </lineage>
</organism>